<name>A0ABD5ZR30_9EURY</name>
<keyword evidence="3" id="KW-1185">Reference proteome</keyword>
<dbReference type="RefSeq" id="WP_276233941.1">
    <property type="nucleotide sequence ID" value="NZ_CP119802.1"/>
</dbReference>
<dbReference type="GeneID" id="79267498"/>
<dbReference type="InterPro" id="IPR055709">
    <property type="entry name" value="DUF7285"/>
</dbReference>
<gene>
    <name evidence="2" type="ORF">ACFQJ4_10780</name>
</gene>
<organism evidence="2 3">
    <name type="scientific">Halosegnis marinus</name>
    <dbReference type="NCBI Taxonomy" id="3034023"/>
    <lineage>
        <taxon>Archaea</taxon>
        <taxon>Methanobacteriati</taxon>
        <taxon>Methanobacteriota</taxon>
        <taxon>Stenosarchaea group</taxon>
        <taxon>Halobacteria</taxon>
        <taxon>Halobacteriales</taxon>
        <taxon>Natronomonadaceae</taxon>
        <taxon>Halosegnis</taxon>
    </lineage>
</organism>
<comment type="caution">
    <text evidence="2">The sequence shown here is derived from an EMBL/GenBank/DDBJ whole genome shotgun (WGS) entry which is preliminary data.</text>
</comment>
<dbReference type="EMBL" id="JBHTAP010000001">
    <property type="protein sequence ID" value="MFC7235800.1"/>
    <property type="molecule type" value="Genomic_DNA"/>
</dbReference>
<proteinExistence type="predicted"/>
<feature type="region of interest" description="Disordered" evidence="1">
    <location>
        <begin position="82"/>
        <end position="101"/>
    </location>
</feature>
<accession>A0ABD5ZR30</accession>
<evidence type="ECO:0000256" key="1">
    <source>
        <dbReference type="SAM" id="MobiDB-lite"/>
    </source>
</evidence>
<sequence length="122" mass="12602">MSRSSDRAQAEPLAALVAVAAVCLALSAYAGVVDDVLPREGPSPEARLDAVADDLAPAGVVPPARVDSIPLPEGTNVSLAVGNRSWTRGPTPPRVAASARRRVPVRVGPGRVVPGRLRVSVW</sequence>
<reference evidence="2 3" key="1">
    <citation type="journal article" date="2019" name="Int. J. Syst. Evol. Microbiol.">
        <title>The Global Catalogue of Microorganisms (GCM) 10K type strain sequencing project: providing services to taxonomists for standard genome sequencing and annotation.</title>
        <authorList>
            <consortium name="The Broad Institute Genomics Platform"/>
            <consortium name="The Broad Institute Genome Sequencing Center for Infectious Disease"/>
            <person name="Wu L."/>
            <person name="Ma J."/>
        </authorList>
    </citation>
    <scope>NUCLEOTIDE SEQUENCE [LARGE SCALE GENOMIC DNA]</scope>
    <source>
        <strain evidence="2 3">DT85</strain>
    </source>
</reference>
<evidence type="ECO:0008006" key="4">
    <source>
        <dbReference type="Google" id="ProtNLM"/>
    </source>
</evidence>
<protein>
    <recommendedName>
        <fullName evidence="4">PASTA domain-containing protein</fullName>
    </recommendedName>
</protein>
<evidence type="ECO:0000313" key="3">
    <source>
        <dbReference type="Proteomes" id="UP001596398"/>
    </source>
</evidence>
<dbReference type="AlphaFoldDB" id="A0ABD5ZR30"/>
<dbReference type="Pfam" id="PF23956">
    <property type="entry name" value="DUF7285"/>
    <property type="match status" value="1"/>
</dbReference>
<evidence type="ECO:0000313" key="2">
    <source>
        <dbReference type="EMBL" id="MFC7235800.1"/>
    </source>
</evidence>
<dbReference type="Proteomes" id="UP001596398">
    <property type="component" value="Unassembled WGS sequence"/>
</dbReference>